<evidence type="ECO:0000313" key="2">
    <source>
        <dbReference type="EMBL" id="TDQ08324.1"/>
    </source>
</evidence>
<evidence type="ECO:0000256" key="1">
    <source>
        <dbReference type="SAM" id="Phobius"/>
    </source>
</evidence>
<reference evidence="2 3" key="1">
    <citation type="submission" date="2019-03" db="EMBL/GenBank/DDBJ databases">
        <title>Genomic Encyclopedia of Archaeal and Bacterial Type Strains, Phase II (KMG-II): from individual species to whole genera.</title>
        <authorList>
            <person name="Goeker M."/>
        </authorList>
    </citation>
    <scope>NUCLEOTIDE SEQUENCE [LARGE SCALE GENOMIC DNA]</scope>
    <source>
        <strain evidence="2 3">DSM 19035</strain>
    </source>
</reference>
<protein>
    <submittedName>
        <fullName evidence="2">Uncharacterized protein</fullName>
    </submittedName>
</protein>
<dbReference type="EMBL" id="SNYC01000005">
    <property type="protein sequence ID" value="TDQ08324.1"/>
    <property type="molecule type" value="Genomic_DNA"/>
</dbReference>
<dbReference type="Proteomes" id="UP000295620">
    <property type="component" value="Unassembled WGS sequence"/>
</dbReference>
<comment type="caution">
    <text evidence="2">The sequence shown here is derived from an EMBL/GenBank/DDBJ whole genome shotgun (WGS) entry which is preliminary data.</text>
</comment>
<keyword evidence="1" id="KW-0812">Transmembrane</keyword>
<sequence>MIVGVKTEVKWINSIAEITLVGGFFIFLLIFIVPVLLSFLAQAVIPGLSDEDGFTKALMLLLPGWNLALWLFRIRLYIFFIPAWVLVGGLALIRLIKIIA</sequence>
<keyword evidence="1" id="KW-0472">Membrane</keyword>
<dbReference type="AlphaFoldDB" id="A0A4V3D0Y7"/>
<name>A0A4V3D0Y7_9SPHI</name>
<keyword evidence="1" id="KW-1133">Transmembrane helix</keyword>
<gene>
    <name evidence="2" type="ORF">ATK78_2833</name>
</gene>
<feature type="transmembrane region" description="Helical" evidence="1">
    <location>
        <begin position="20"/>
        <end position="41"/>
    </location>
</feature>
<keyword evidence="3" id="KW-1185">Reference proteome</keyword>
<accession>A0A4V3D0Y7</accession>
<dbReference type="RefSeq" id="WP_133576707.1">
    <property type="nucleotide sequence ID" value="NZ_SNYC01000005.1"/>
</dbReference>
<organism evidence="2 3">
    <name type="scientific">Pedobacter metabolipauper</name>
    <dbReference type="NCBI Taxonomy" id="425513"/>
    <lineage>
        <taxon>Bacteria</taxon>
        <taxon>Pseudomonadati</taxon>
        <taxon>Bacteroidota</taxon>
        <taxon>Sphingobacteriia</taxon>
        <taxon>Sphingobacteriales</taxon>
        <taxon>Sphingobacteriaceae</taxon>
        <taxon>Pedobacter</taxon>
    </lineage>
</organism>
<feature type="transmembrane region" description="Helical" evidence="1">
    <location>
        <begin position="77"/>
        <end position="96"/>
    </location>
</feature>
<proteinExistence type="predicted"/>
<evidence type="ECO:0000313" key="3">
    <source>
        <dbReference type="Proteomes" id="UP000295620"/>
    </source>
</evidence>